<dbReference type="Proteomes" id="UP000799778">
    <property type="component" value="Unassembled WGS sequence"/>
</dbReference>
<dbReference type="AlphaFoldDB" id="A0A6A5XDD6"/>
<reference evidence="1" key="1">
    <citation type="journal article" date="2020" name="Stud. Mycol.">
        <title>101 Dothideomycetes genomes: a test case for predicting lifestyles and emergence of pathogens.</title>
        <authorList>
            <person name="Haridas S."/>
            <person name="Albert R."/>
            <person name="Binder M."/>
            <person name="Bloem J."/>
            <person name="Labutti K."/>
            <person name="Salamov A."/>
            <person name="Andreopoulos B."/>
            <person name="Baker S."/>
            <person name="Barry K."/>
            <person name="Bills G."/>
            <person name="Bluhm B."/>
            <person name="Cannon C."/>
            <person name="Castanera R."/>
            <person name="Culley D."/>
            <person name="Daum C."/>
            <person name="Ezra D."/>
            <person name="Gonzalez J."/>
            <person name="Henrissat B."/>
            <person name="Kuo A."/>
            <person name="Liang C."/>
            <person name="Lipzen A."/>
            <person name="Lutzoni F."/>
            <person name="Magnuson J."/>
            <person name="Mondo S."/>
            <person name="Nolan M."/>
            <person name="Ohm R."/>
            <person name="Pangilinan J."/>
            <person name="Park H.-J."/>
            <person name="Ramirez L."/>
            <person name="Alfaro M."/>
            <person name="Sun H."/>
            <person name="Tritt A."/>
            <person name="Yoshinaga Y."/>
            <person name="Zwiers L.-H."/>
            <person name="Turgeon B."/>
            <person name="Goodwin S."/>
            <person name="Spatafora J."/>
            <person name="Crous P."/>
            <person name="Grigoriev I."/>
        </authorList>
    </citation>
    <scope>NUCLEOTIDE SEQUENCE</scope>
    <source>
        <strain evidence="1">CBS 175.79</strain>
    </source>
</reference>
<dbReference type="EMBL" id="ML978075">
    <property type="protein sequence ID" value="KAF2010774.1"/>
    <property type="molecule type" value="Genomic_DNA"/>
</dbReference>
<gene>
    <name evidence="1" type="ORF">BU24DRAFT_466551</name>
</gene>
<sequence length="183" mass="20714">MAEYSQTVEKVVEKSSKEDQKESTIVNLSIWYNNKKYSINDRKNPYSSTYKLACDCIKKNTEMAAARRKVARLLSSELETRTEALGKAVSMHATCKKDADKLGKVASAVDYSEVVDFYRSQGESTQQAESMATKLKEKVNRGVSLLRDTPAPQKPYLDEAVHQIHCQNCIRGIKCPEKRKVQE</sequence>
<dbReference type="RefSeq" id="XP_033379113.1">
    <property type="nucleotide sequence ID" value="XM_033532374.1"/>
</dbReference>
<accession>A0A6A5XDD6</accession>
<name>A0A6A5XDD6_9PLEO</name>
<dbReference type="GeneID" id="54289771"/>
<proteinExistence type="predicted"/>
<keyword evidence="2" id="KW-1185">Reference proteome</keyword>
<evidence type="ECO:0000313" key="2">
    <source>
        <dbReference type="Proteomes" id="UP000799778"/>
    </source>
</evidence>
<organism evidence="1 2">
    <name type="scientific">Aaosphaeria arxii CBS 175.79</name>
    <dbReference type="NCBI Taxonomy" id="1450172"/>
    <lineage>
        <taxon>Eukaryota</taxon>
        <taxon>Fungi</taxon>
        <taxon>Dikarya</taxon>
        <taxon>Ascomycota</taxon>
        <taxon>Pezizomycotina</taxon>
        <taxon>Dothideomycetes</taxon>
        <taxon>Pleosporomycetidae</taxon>
        <taxon>Pleosporales</taxon>
        <taxon>Pleosporales incertae sedis</taxon>
        <taxon>Aaosphaeria</taxon>
    </lineage>
</organism>
<protein>
    <submittedName>
        <fullName evidence="1">Uncharacterized protein</fullName>
    </submittedName>
</protein>
<evidence type="ECO:0000313" key="1">
    <source>
        <dbReference type="EMBL" id="KAF2010774.1"/>
    </source>
</evidence>